<dbReference type="EMBL" id="VFPQ01000001">
    <property type="protein sequence ID" value="TQM75409.1"/>
    <property type="molecule type" value="Genomic_DNA"/>
</dbReference>
<dbReference type="GO" id="GO:0000502">
    <property type="term" value="C:proteasome complex"/>
    <property type="evidence" value="ECO:0007669"/>
    <property type="project" value="UniProtKB-KW"/>
</dbReference>
<dbReference type="GO" id="GO:0005524">
    <property type="term" value="F:ATP binding"/>
    <property type="evidence" value="ECO:0007669"/>
    <property type="project" value="UniProtKB-UniRule"/>
</dbReference>
<evidence type="ECO:0000256" key="3">
    <source>
        <dbReference type="ARBA" id="ARBA00022942"/>
    </source>
</evidence>
<dbReference type="InterPro" id="IPR003959">
    <property type="entry name" value="ATPase_AAA_core"/>
</dbReference>
<evidence type="ECO:0000256" key="6">
    <source>
        <dbReference type="HAMAP-Rule" id="MF_02112"/>
    </source>
</evidence>
<dbReference type="NCBIfam" id="TIGR03689">
    <property type="entry name" value="pup_AAA"/>
    <property type="match status" value="1"/>
</dbReference>
<dbReference type="Gene3D" id="2.40.50.140">
    <property type="entry name" value="Nucleic acid-binding proteins"/>
    <property type="match status" value="2"/>
</dbReference>
<accession>A0A543IXV8</accession>
<dbReference type="Proteomes" id="UP000319213">
    <property type="component" value="Unassembled WGS sequence"/>
</dbReference>
<sequence>MAARDDAEARAAQREREIADLTTQVSFLQEEVAALRRKLAETPRQTRVLEERLHEAQANLAAVTAQNERLVATLKEARDQIVALKEEVDRLAQPPSGFGVFLDARDDGTVEVFTGGRKLRVNVSPSVDVKSLKRGQEVMLNEALNVVEALGFERVGEIVMLKELLEDGERALVISHADEERVVRLADSLIDQPLRAGDSLLLEPRSGYVYERIPKAEVEELVLEEVPDITYDEIGGLSRQIEQIRDAIELPYLHADLFKEHKLRPPKGVLLYGPPGCGKTLIAKAVANSLAKQVAAKTGQSGKSFFLNIKGPELLNKYVGETERHIRLVFQRAREKASEGTPVIVFFDEMDSIFRTRGSGVSSDVENTIVPQLLSEIDGVEGLENVIVIGASNREDMIDPAILRPGRLDVKIKIERPDAEAAKDIFSKYITPDLPLHPDDLAEHGGSREATVQAMIQRVVERMYAETEENRFLEVTYANGDKEVLYFKDFNSGAMIQNIVDRGKKMAIKEYLETGQKGLRVSHLLAACVDEFSENEDLPNTTNPDDWARISGKKGERIVYIRTLVSGKQGSEAGRSIDTVANTGQYL</sequence>
<keyword evidence="2 6" id="KW-0067">ATP-binding</keyword>
<proteinExistence type="inferred from homology"/>
<dbReference type="GO" id="GO:0019941">
    <property type="term" value="P:modification-dependent protein catabolic process"/>
    <property type="evidence" value="ECO:0007669"/>
    <property type="project" value="InterPro"/>
</dbReference>
<protein>
    <recommendedName>
        <fullName evidence="6">AAA ATPase forming ring-shaped complexes</fullName>
        <shortName evidence="6">ARC</shortName>
    </recommendedName>
</protein>
<feature type="domain" description="AAA+ ATPase" evidence="8">
    <location>
        <begin position="265"/>
        <end position="418"/>
    </location>
</feature>
<feature type="coiled-coil region" evidence="6">
    <location>
        <begin position="4"/>
        <end position="94"/>
    </location>
</feature>
<dbReference type="PROSITE" id="PS00674">
    <property type="entry name" value="AAA"/>
    <property type="match status" value="1"/>
</dbReference>
<evidence type="ECO:0000313" key="10">
    <source>
        <dbReference type="Proteomes" id="UP000319213"/>
    </source>
</evidence>
<gene>
    <name evidence="6" type="primary">arc</name>
    <name evidence="9" type="ORF">FHX40_2115</name>
</gene>
<dbReference type="Gene3D" id="3.40.50.300">
    <property type="entry name" value="P-loop containing nucleotide triphosphate hydrolases"/>
    <property type="match status" value="1"/>
</dbReference>
<dbReference type="SUPFAM" id="SSF52540">
    <property type="entry name" value="P-loop containing nucleoside triphosphate hydrolases"/>
    <property type="match status" value="1"/>
</dbReference>
<comment type="caution">
    <text evidence="9">The sequence shown here is derived from an EMBL/GenBank/DDBJ whole genome shotgun (WGS) entry which is preliminary data.</text>
</comment>
<organism evidence="9 10">
    <name type="scientific">Thermopolyspora flexuosa</name>
    <dbReference type="NCBI Taxonomy" id="103836"/>
    <lineage>
        <taxon>Bacteria</taxon>
        <taxon>Bacillati</taxon>
        <taxon>Actinomycetota</taxon>
        <taxon>Actinomycetes</taxon>
        <taxon>Streptosporangiales</taxon>
        <taxon>Streptosporangiaceae</taxon>
        <taxon>Thermopolyspora</taxon>
    </lineage>
</organism>
<dbReference type="RefSeq" id="WP_142259432.1">
    <property type="nucleotide sequence ID" value="NZ_BMPV01000001.1"/>
</dbReference>
<dbReference type="InterPro" id="IPR041626">
    <property type="entry name" value="Prot_ATP_ID_OB_N"/>
</dbReference>
<dbReference type="InterPro" id="IPR012340">
    <property type="entry name" value="NA-bd_OB-fold"/>
</dbReference>
<dbReference type="SMART" id="SM00382">
    <property type="entry name" value="AAA"/>
    <property type="match status" value="1"/>
</dbReference>
<dbReference type="Pfam" id="PF00004">
    <property type="entry name" value="AAA"/>
    <property type="match status" value="1"/>
</dbReference>
<dbReference type="FunFam" id="3.40.50.300:FF:000155">
    <property type="entry name" value="AAA ATPase forming ring-shaped complexes"/>
    <property type="match status" value="1"/>
</dbReference>
<comment type="similarity">
    <text evidence="6 7">Belongs to the AAA ATPase family.</text>
</comment>
<comment type="subunit">
    <text evidence="6">Homohexamer. Assembles into a hexameric ring structure.</text>
</comment>
<evidence type="ECO:0000256" key="7">
    <source>
        <dbReference type="RuleBase" id="RU003651"/>
    </source>
</evidence>
<dbReference type="PANTHER" id="PTHR23077">
    <property type="entry name" value="AAA-FAMILY ATPASE"/>
    <property type="match status" value="1"/>
</dbReference>
<keyword evidence="3 9" id="KW-0647">Proteasome</keyword>
<feature type="binding site" evidence="6">
    <location>
        <begin position="276"/>
        <end position="281"/>
    </location>
    <ligand>
        <name>ATP</name>
        <dbReference type="ChEBI" id="CHEBI:30616"/>
    </ligand>
</feature>
<dbReference type="Pfam" id="PF16450">
    <property type="entry name" value="Prot_ATP_ID_OB_C"/>
    <property type="match status" value="1"/>
</dbReference>
<evidence type="ECO:0000256" key="2">
    <source>
        <dbReference type="ARBA" id="ARBA00022840"/>
    </source>
</evidence>
<evidence type="ECO:0000256" key="4">
    <source>
        <dbReference type="ARBA" id="ARBA00023054"/>
    </source>
</evidence>
<dbReference type="AlphaFoldDB" id="A0A543IXV8"/>
<evidence type="ECO:0000256" key="1">
    <source>
        <dbReference type="ARBA" id="ARBA00022741"/>
    </source>
</evidence>
<reference evidence="9 10" key="1">
    <citation type="submission" date="2019-06" db="EMBL/GenBank/DDBJ databases">
        <title>Sequencing the genomes of 1000 actinobacteria strains.</title>
        <authorList>
            <person name="Klenk H.-P."/>
        </authorList>
    </citation>
    <scope>NUCLEOTIDE SEQUENCE [LARGE SCALE GENOMIC DNA]</scope>
    <source>
        <strain evidence="9 10">DSM 43186</strain>
    </source>
</reference>
<dbReference type="InterPro" id="IPR027417">
    <property type="entry name" value="P-loop_NTPase"/>
</dbReference>
<dbReference type="HAMAP" id="MF_02112">
    <property type="entry name" value="ARC_ATPase"/>
    <property type="match status" value="1"/>
</dbReference>
<dbReference type="InterPro" id="IPR050168">
    <property type="entry name" value="AAA_ATPase_domain"/>
</dbReference>
<keyword evidence="5" id="KW-0143">Chaperone</keyword>
<dbReference type="InterPro" id="IPR003593">
    <property type="entry name" value="AAA+_ATPase"/>
</dbReference>
<dbReference type="InterPro" id="IPR003960">
    <property type="entry name" value="ATPase_AAA_CS"/>
</dbReference>
<dbReference type="InterPro" id="IPR022482">
    <property type="entry name" value="Proteasome_ATPase"/>
</dbReference>
<dbReference type="PANTHER" id="PTHR23077:SF144">
    <property type="entry name" value="PROTEASOME-ASSOCIATED ATPASE"/>
    <property type="match status" value="1"/>
</dbReference>
<keyword evidence="4 6" id="KW-0175">Coiled coil</keyword>
<dbReference type="Gene3D" id="1.20.5.170">
    <property type="match status" value="1"/>
</dbReference>
<dbReference type="InterPro" id="IPR032501">
    <property type="entry name" value="Prot_ATP_ID_OB_2nd"/>
</dbReference>
<keyword evidence="1 6" id="KW-0547">Nucleotide-binding</keyword>
<evidence type="ECO:0000259" key="8">
    <source>
        <dbReference type="SMART" id="SM00382"/>
    </source>
</evidence>
<keyword evidence="10" id="KW-1185">Reference proteome</keyword>
<dbReference type="GO" id="GO:0016887">
    <property type="term" value="F:ATP hydrolysis activity"/>
    <property type="evidence" value="ECO:0007669"/>
    <property type="project" value="UniProtKB-UniRule"/>
</dbReference>
<dbReference type="GO" id="GO:0010498">
    <property type="term" value="P:proteasomal protein catabolic process"/>
    <property type="evidence" value="ECO:0007669"/>
    <property type="project" value="InterPro"/>
</dbReference>
<dbReference type="OrthoDB" id="9809379at2"/>
<dbReference type="Pfam" id="PF17758">
    <property type="entry name" value="Prot_ATP_ID_OB_N"/>
    <property type="match status" value="1"/>
</dbReference>
<evidence type="ECO:0000313" key="9">
    <source>
        <dbReference type="EMBL" id="TQM75409.1"/>
    </source>
</evidence>
<evidence type="ECO:0000256" key="5">
    <source>
        <dbReference type="ARBA" id="ARBA00023186"/>
    </source>
</evidence>
<name>A0A543IXV8_9ACTN</name>